<accession>A0A0J8UGC7</accession>
<dbReference type="VEuPathDB" id="FungiDB:CIHG_04242"/>
<evidence type="ECO:0000256" key="1">
    <source>
        <dbReference type="SAM" id="MobiDB-lite"/>
    </source>
</evidence>
<evidence type="ECO:0000313" key="2">
    <source>
        <dbReference type="EMBL" id="KMU86453.1"/>
    </source>
</evidence>
<feature type="compositionally biased region" description="Polar residues" evidence="1">
    <location>
        <begin position="162"/>
        <end position="172"/>
    </location>
</feature>
<name>A0A0J8UGC7_COCIT</name>
<dbReference type="EMBL" id="DS016992">
    <property type="protein sequence ID" value="KMU86453.1"/>
    <property type="molecule type" value="Genomic_DNA"/>
</dbReference>
<reference evidence="3" key="1">
    <citation type="journal article" date="2010" name="Genome Res.">
        <title>Population genomic sequencing of Coccidioides fungi reveals recent hybridization and transposon control.</title>
        <authorList>
            <person name="Neafsey D.E."/>
            <person name="Barker B.M."/>
            <person name="Sharpton T.J."/>
            <person name="Stajich J.E."/>
            <person name="Park D.J."/>
            <person name="Whiston E."/>
            <person name="Hung C.-Y."/>
            <person name="McMahan C."/>
            <person name="White J."/>
            <person name="Sykes S."/>
            <person name="Heiman D."/>
            <person name="Young S."/>
            <person name="Zeng Q."/>
            <person name="Abouelleil A."/>
            <person name="Aftuck L."/>
            <person name="Bessette D."/>
            <person name="Brown A."/>
            <person name="FitzGerald M."/>
            <person name="Lui A."/>
            <person name="Macdonald J.P."/>
            <person name="Priest M."/>
            <person name="Orbach M.J."/>
            <person name="Galgiani J.N."/>
            <person name="Kirkland T.N."/>
            <person name="Cole G.T."/>
            <person name="Birren B.W."/>
            <person name="Henn M.R."/>
            <person name="Taylor J.W."/>
            <person name="Rounsley S.D."/>
        </authorList>
    </citation>
    <scope>NUCLEOTIDE SEQUENCE [LARGE SCALE GENOMIC DNA]</scope>
    <source>
        <strain evidence="3">H538.4</strain>
    </source>
</reference>
<feature type="region of interest" description="Disordered" evidence="1">
    <location>
        <begin position="162"/>
        <end position="191"/>
    </location>
</feature>
<gene>
    <name evidence="2" type="ORF">CIHG_04242</name>
</gene>
<dbReference type="OrthoDB" id="4193953at2759"/>
<proteinExistence type="predicted"/>
<dbReference type="Proteomes" id="UP000054563">
    <property type="component" value="Unassembled WGS sequence"/>
</dbReference>
<sequence>MYRLHGLFAQREWFSSVILSIPIRFLDLRFVQLNLPLAPGRRSRRPQLIFRRTRRRTEHGDLSGRSLHGRVMITTRLRSLVTPLVGAGLKEYENAAVPLMVTAFTSPPASVKEPIHNGRVNPPNLFQAISLPHHTRSQTYFDNSRCWITRRQQTAIHHFSPQALSSDNLPQSPSTPPRCLSTAVPRQPTSDRIYSQACPPRSVDGPAVEVAALGVSFPLSPEKSVQFGINCYYCPRCASMVGYKR</sequence>
<protein>
    <submittedName>
        <fullName evidence="2">Uncharacterized protein</fullName>
    </submittedName>
</protein>
<evidence type="ECO:0000313" key="3">
    <source>
        <dbReference type="Proteomes" id="UP000054563"/>
    </source>
</evidence>
<organism evidence="2 3">
    <name type="scientific">Coccidioides immitis H538.4</name>
    <dbReference type="NCBI Taxonomy" id="396776"/>
    <lineage>
        <taxon>Eukaryota</taxon>
        <taxon>Fungi</taxon>
        <taxon>Dikarya</taxon>
        <taxon>Ascomycota</taxon>
        <taxon>Pezizomycotina</taxon>
        <taxon>Eurotiomycetes</taxon>
        <taxon>Eurotiomycetidae</taxon>
        <taxon>Onygenales</taxon>
        <taxon>Onygenaceae</taxon>
        <taxon>Coccidioides</taxon>
    </lineage>
</organism>
<dbReference type="AlphaFoldDB" id="A0A0J8UGC7"/>